<reference evidence="1 2" key="1">
    <citation type="submission" date="2019-10" db="EMBL/GenBank/DDBJ databases">
        <title>Genomic and transcriptomic insights into the perfect genentic adaptation of a filamentous nitrogen-fixing cyanobacterium to rice fields.</title>
        <authorList>
            <person name="Chen Z."/>
        </authorList>
    </citation>
    <scope>NUCLEOTIDE SEQUENCE [LARGE SCALE GENOMIC DNA]</scope>
    <source>
        <strain evidence="1">CCNUC1</strain>
    </source>
</reference>
<evidence type="ECO:0000313" key="2">
    <source>
        <dbReference type="Proteomes" id="UP000326678"/>
    </source>
</evidence>
<name>A0A5P8W0B7_9NOSO</name>
<sequence length="61" mass="7330">MFKSTDLIRGKIYSCRGEQIKFSHQSHNQRFFFVNSSGKHLMFTSNFIQRELYEIRVLAEQ</sequence>
<dbReference type="EMBL" id="CP045226">
    <property type="protein sequence ID" value="QFS46165.1"/>
    <property type="molecule type" value="Genomic_DNA"/>
</dbReference>
<dbReference type="Proteomes" id="UP000326678">
    <property type="component" value="Chromosome Gxm1"/>
</dbReference>
<organism evidence="1 2">
    <name type="scientific">Nostoc sphaeroides CCNUC1</name>
    <dbReference type="NCBI Taxonomy" id="2653204"/>
    <lineage>
        <taxon>Bacteria</taxon>
        <taxon>Bacillati</taxon>
        <taxon>Cyanobacteriota</taxon>
        <taxon>Cyanophyceae</taxon>
        <taxon>Nostocales</taxon>
        <taxon>Nostocaceae</taxon>
        <taxon>Nostoc</taxon>
    </lineage>
</organism>
<keyword evidence="2" id="KW-1185">Reference proteome</keyword>
<dbReference type="KEGG" id="nsh:GXM_03645"/>
<dbReference type="AlphaFoldDB" id="A0A5P8W0B7"/>
<proteinExistence type="predicted"/>
<protein>
    <submittedName>
        <fullName evidence="1">Uncharacterized protein</fullName>
    </submittedName>
</protein>
<gene>
    <name evidence="1" type="ORF">GXM_03645</name>
</gene>
<accession>A0A5P8W0B7</accession>
<evidence type="ECO:0000313" key="1">
    <source>
        <dbReference type="EMBL" id="QFS46165.1"/>
    </source>
</evidence>